<dbReference type="Proteomes" id="UP000735302">
    <property type="component" value="Unassembled WGS sequence"/>
</dbReference>
<accession>A0AAV4C4F6</accession>
<keyword evidence="3" id="KW-1185">Reference proteome</keyword>
<dbReference type="EMBL" id="BLXT01005798">
    <property type="protein sequence ID" value="GFO26266.1"/>
    <property type="molecule type" value="Genomic_DNA"/>
</dbReference>
<sequence length="128" mass="14590">MADHSRGVASQIILVSVYSFNAFLAYFFKSQQCPACRKPSQNKFIDRAHIGGSSSRVQQYMFEITLFLWARAQVGCDFHLVEASELSFVFYSLVLRQRLCWIRGRGMPLRDQAIIPLTVAARNTKPVL</sequence>
<gene>
    <name evidence="2" type="ORF">PoB_005277100</name>
</gene>
<feature type="transmembrane region" description="Helical" evidence="1">
    <location>
        <begin position="12"/>
        <end position="28"/>
    </location>
</feature>
<keyword evidence="1" id="KW-0472">Membrane</keyword>
<reference evidence="2 3" key="1">
    <citation type="journal article" date="2021" name="Elife">
        <title>Chloroplast acquisition without the gene transfer in kleptoplastic sea slugs, Plakobranchus ocellatus.</title>
        <authorList>
            <person name="Maeda T."/>
            <person name="Takahashi S."/>
            <person name="Yoshida T."/>
            <person name="Shimamura S."/>
            <person name="Takaki Y."/>
            <person name="Nagai Y."/>
            <person name="Toyoda A."/>
            <person name="Suzuki Y."/>
            <person name="Arimoto A."/>
            <person name="Ishii H."/>
            <person name="Satoh N."/>
            <person name="Nishiyama T."/>
            <person name="Hasebe M."/>
            <person name="Maruyama T."/>
            <person name="Minagawa J."/>
            <person name="Obokata J."/>
            <person name="Shigenobu S."/>
        </authorList>
    </citation>
    <scope>NUCLEOTIDE SEQUENCE [LARGE SCALE GENOMIC DNA]</scope>
</reference>
<keyword evidence="1" id="KW-0812">Transmembrane</keyword>
<dbReference type="AlphaFoldDB" id="A0AAV4C4F6"/>
<organism evidence="2 3">
    <name type="scientific">Plakobranchus ocellatus</name>
    <dbReference type="NCBI Taxonomy" id="259542"/>
    <lineage>
        <taxon>Eukaryota</taxon>
        <taxon>Metazoa</taxon>
        <taxon>Spiralia</taxon>
        <taxon>Lophotrochozoa</taxon>
        <taxon>Mollusca</taxon>
        <taxon>Gastropoda</taxon>
        <taxon>Heterobranchia</taxon>
        <taxon>Euthyneura</taxon>
        <taxon>Panpulmonata</taxon>
        <taxon>Sacoglossa</taxon>
        <taxon>Placobranchoidea</taxon>
        <taxon>Plakobranchidae</taxon>
        <taxon>Plakobranchus</taxon>
    </lineage>
</organism>
<keyword evidence="1" id="KW-1133">Transmembrane helix</keyword>
<protein>
    <submittedName>
        <fullName evidence="2">Uncharacterized protein</fullName>
    </submittedName>
</protein>
<comment type="caution">
    <text evidence="2">The sequence shown here is derived from an EMBL/GenBank/DDBJ whole genome shotgun (WGS) entry which is preliminary data.</text>
</comment>
<evidence type="ECO:0000313" key="2">
    <source>
        <dbReference type="EMBL" id="GFO26266.1"/>
    </source>
</evidence>
<evidence type="ECO:0000256" key="1">
    <source>
        <dbReference type="SAM" id="Phobius"/>
    </source>
</evidence>
<proteinExistence type="predicted"/>
<name>A0AAV4C4F6_9GAST</name>
<evidence type="ECO:0000313" key="3">
    <source>
        <dbReference type="Proteomes" id="UP000735302"/>
    </source>
</evidence>